<dbReference type="GO" id="GO:0120147">
    <property type="term" value="F:formylglycine-generating oxidase activity"/>
    <property type="evidence" value="ECO:0007669"/>
    <property type="project" value="TreeGrafter"/>
</dbReference>
<reference evidence="6" key="1">
    <citation type="submission" date="2016-10" db="EMBL/GenBank/DDBJ databases">
        <authorList>
            <person name="Varghese N."/>
            <person name="Submissions S."/>
        </authorList>
    </citation>
    <scope>NUCLEOTIDE SEQUENCE [LARGE SCALE GENOMIC DNA]</scope>
    <source>
        <strain evidence="6">DSM 26348</strain>
    </source>
</reference>
<dbReference type="AlphaFoldDB" id="A0A1I3RQ11"/>
<dbReference type="Pfam" id="PF03781">
    <property type="entry name" value="FGE-sulfatase"/>
    <property type="match status" value="1"/>
</dbReference>
<dbReference type="InterPro" id="IPR045584">
    <property type="entry name" value="Pilin-like"/>
</dbReference>
<keyword evidence="6" id="KW-1185">Reference proteome</keyword>
<dbReference type="OrthoDB" id="275178at2"/>
<accession>A0A1I3RQ11</accession>
<evidence type="ECO:0000256" key="1">
    <source>
        <dbReference type="SAM" id="MobiDB-lite"/>
    </source>
</evidence>
<evidence type="ECO:0000256" key="2">
    <source>
        <dbReference type="SAM" id="Phobius"/>
    </source>
</evidence>
<dbReference type="InterPro" id="IPR042095">
    <property type="entry name" value="SUMF_sf"/>
</dbReference>
<dbReference type="InterPro" id="IPR005532">
    <property type="entry name" value="SUMF_dom"/>
</dbReference>
<dbReference type="EMBL" id="FOQD01000021">
    <property type="protein sequence ID" value="SFJ48358.1"/>
    <property type="molecule type" value="Genomic_DNA"/>
</dbReference>
<keyword evidence="2" id="KW-0472">Membrane</keyword>
<feature type="region of interest" description="Disordered" evidence="1">
    <location>
        <begin position="537"/>
        <end position="567"/>
    </location>
</feature>
<sequence length="670" mass="73566">MTMRHSHHRQCIAASRNPSGLTLLEVLFVLALLGFVAALLTPLLLEWRERSRQQTCRQRLQALTLGLERYHDVFRSLPPAAVWNPNAIATPLLHRSRQIERITHQNWAQLLLPFIGESNLAAKVSAELPVGHPGNALLRTTAAPFIACPTDAFNRSGNRYQLQGDPREAPLEFARGNFAINGGTHHYKVEPPSTSSPQGDFVHLVTLDSPRQFQLWGNGIAGINRSFSFGEFSNGRATLIALEELRAGIHPLDPRGVWALGQIGGSISWAHGVNGDAAGPNNAHPRSDDVLSCGELHAVLGSDVLQQAGMPCVSYIDHNQQATARSQHPGGVHVACLDGSVRFVSNAIDSSVWHILHSRETPPECLADFNEWEPSHIQLPSPRKTLNAASVRNAPTAASSSPETNSIGMSFVLIPAGRFTMGLPDAGNNGPIPAECPPHPVEITQSFWLSQFEVTRDDYQQVLGRESLPALPEEMEISVANSEDLGRLPVTNVSWDQAAAFCQALSNHPEELSAGSSYRLPTEAEWEYACRDGSTTPFRWSPDRDDRDDSGAAAGVSPPLPLTPVGSDRPSSWGLYDMRGNAWEWTADWYQRDAYLLPEQIDPQGPRSGHLKVIRGSDWRFVGEACRIDTAVLPPWKTNPIVGFRVIRQQRLNRSPPPQFSLNGPMTNDH</sequence>
<dbReference type="NCBIfam" id="TIGR04294">
    <property type="entry name" value="pre_pil_HX9DG"/>
    <property type="match status" value="1"/>
</dbReference>
<dbReference type="InterPro" id="IPR016187">
    <property type="entry name" value="CTDL_fold"/>
</dbReference>
<evidence type="ECO:0000313" key="5">
    <source>
        <dbReference type="EMBL" id="SFJ48358.1"/>
    </source>
</evidence>
<evidence type="ECO:0000313" key="6">
    <source>
        <dbReference type="Proteomes" id="UP000199518"/>
    </source>
</evidence>
<feature type="transmembrane region" description="Helical" evidence="2">
    <location>
        <begin position="21"/>
        <end position="45"/>
    </location>
</feature>
<dbReference type="InterPro" id="IPR012902">
    <property type="entry name" value="N_methyl_site"/>
</dbReference>
<dbReference type="InterPro" id="IPR051043">
    <property type="entry name" value="Sulfatase_Mod_Factor_Kinase"/>
</dbReference>
<dbReference type="STRING" id="1576369.SAMN05421753_12182"/>
<dbReference type="Proteomes" id="UP000199518">
    <property type="component" value="Unassembled WGS sequence"/>
</dbReference>
<gene>
    <name evidence="5" type="ORF">SAMN05421753_12182</name>
</gene>
<organism evidence="5 6">
    <name type="scientific">Planctomicrobium piriforme</name>
    <dbReference type="NCBI Taxonomy" id="1576369"/>
    <lineage>
        <taxon>Bacteria</taxon>
        <taxon>Pseudomonadati</taxon>
        <taxon>Planctomycetota</taxon>
        <taxon>Planctomycetia</taxon>
        <taxon>Planctomycetales</taxon>
        <taxon>Planctomycetaceae</taxon>
        <taxon>Planctomicrobium</taxon>
    </lineage>
</organism>
<dbReference type="SUPFAM" id="SSF56436">
    <property type="entry name" value="C-type lectin-like"/>
    <property type="match status" value="1"/>
</dbReference>
<feature type="compositionally biased region" description="Basic and acidic residues" evidence="1">
    <location>
        <begin position="541"/>
        <end position="550"/>
    </location>
</feature>
<dbReference type="Pfam" id="PF07596">
    <property type="entry name" value="SBP_bac_10"/>
    <property type="match status" value="1"/>
</dbReference>
<dbReference type="InterPro" id="IPR011453">
    <property type="entry name" value="DUF1559"/>
</dbReference>
<protein>
    <submittedName>
        <fullName evidence="5">Formylglycine-generating enzyme, required for sulfatase activity, contains SUMF1/FGE domain</fullName>
    </submittedName>
</protein>
<dbReference type="RefSeq" id="WP_092056195.1">
    <property type="nucleotide sequence ID" value="NZ_FOQD01000021.1"/>
</dbReference>
<feature type="domain" description="Sulfatase-modifying factor enzyme-like" evidence="3">
    <location>
        <begin position="410"/>
        <end position="648"/>
    </location>
</feature>
<evidence type="ECO:0000259" key="3">
    <source>
        <dbReference type="Pfam" id="PF03781"/>
    </source>
</evidence>
<name>A0A1I3RQ11_9PLAN</name>
<dbReference type="PROSITE" id="PS00409">
    <property type="entry name" value="PROKAR_NTER_METHYL"/>
    <property type="match status" value="1"/>
</dbReference>
<feature type="domain" description="DUF1559" evidence="4">
    <location>
        <begin position="48"/>
        <end position="350"/>
    </location>
</feature>
<dbReference type="PANTHER" id="PTHR23150:SF19">
    <property type="entry name" value="FORMYLGLYCINE-GENERATING ENZYME"/>
    <property type="match status" value="1"/>
</dbReference>
<keyword evidence="2" id="KW-1133">Transmembrane helix</keyword>
<keyword evidence="2" id="KW-0812">Transmembrane</keyword>
<dbReference type="InterPro" id="IPR027558">
    <property type="entry name" value="Pre_pil_HX9DG_C"/>
</dbReference>
<dbReference type="Gene3D" id="3.30.700.10">
    <property type="entry name" value="Glycoprotein, Type 4 Pilin"/>
    <property type="match status" value="1"/>
</dbReference>
<proteinExistence type="predicted"/>
<dbReference type="Gene3D" id="3.90.1580.10">
    <property type="entry name" value="paralog of FGE (formylglycine-generating enzyme)"/>
    <property type="match status" value="1"/>
</dbReference>
<dbReference type="PANTHER" id="PTHR23150">
    <property type="entry name" value="SULFATASE MODIFYING FACTOR 1, 2"/>
    <property type="match status" value="1"/>
</dbReference>
<dbReference type="SUPFAM" id="SSF54523">
    <property type="entry name" value="Pili subunits"/>
    <property type="match status" value="1"/>
</dbReference>
<evidence type="ECO:0000259" key="4">
    <source>
        <dbReference type="Pfam" id="PF07596"/>
    </source>
</evidence>